<evidence type="ECO:0000256" key="10">
    <source>
        <dbReference type="RuleBase" id="RU365101"/>
    </source>
</evidence>
<dbReference type="SUPFAM" id="SSF56741">
    <property type="entry name" value="Eukaryotic DNA topoisomerase I, N-terminal DNA-binding fragment"/>
    <property type="match status" value="1"/>
</dbReference>
<dbReference type="FunFam" id="2.170.11.10:FF:000001">
    <property type="entry name" value="DNA topoisomerase I"/>
    <property type="match status" value="1"/>
</dbReference>
<dbReference type="InterPro" id="IPR011010">
    <property type="entry name" value="DNA_brk_join_enz"/>
</dbReference>
<evidence type="ECO:0000256" key="1">
    <source>
        <dbReference type="ARBA" id="ARBA00000213"/>
    </source>
</evidence>
<dbReference type="EMBL" id="SPRV01000065">
    <property type="protein sequence ID" value="TIC59378.1"/>
    <property type="molecule type" value="Genomic_DNA"/>
</dbReference>
<dbReference type="PRINTS" id="PR00416">
    <property type="entry name" value="EUTPISMRASEI"/>
</dbReference>
<evidence type="ECO:0000256" key="9">
    <source>
        <dbReference type="PROSITE-ProRule" id="PRU01382"/>
    </source>
</evidence>
<dbReference type="CDD" id="cd00659">
    <property type="entry name" value="Topo_IB_C"/>
    <property type="match status" value="1"/>
</dbReference>
<evidence type="ECO:0000256" key="5">
    <source>
        <dbReference type="ARBA" id="ARBA00022946"/>
    </source>
</evidence>
<dbReference type="InterPro" id="IPR023753">
    <property type="entry name" value="FAD/NAD-binding_dom"/>
</dbReference>
<dbReference type="InterPro" id="IPR002048">
    <property type="entry name" value="EF_hand_dom"/>
</dbReference>
<dbReference type="PROSITE" id="PS00018">
    <property type="entry name" value="EF_HAND_1"/>
    <property type="match status" value="2"/>
</dbReference>
<dbReference type="GO" id="GO:0016491">
    <property type="term" value="F:oxidoreductase activity"/>
    <property type="evidence" value="ECO:0007669"/>
    <property type="project" value="InterPro"/>
</dbReference>
<dbReference type="PROSITE" id="PS50222">
    <property type="entry name" value="EF_HAND_2"/>
    <property type="match status" value="2"/>
</dbReference>
<feature type="region of interest" description="Disordered" evidence="11">
    <location>
        <begin position="670"/>
        <end position="689"/>
    </location>
</feature>
<dbReference type="SUPFAM" id="SSF47473">
    <property type="entry name" value="EF-hand"/>
    <property type="match status" value="1"/>
</dbReference>
<dbReference type="PANTHER" id="PTHR10290:SF3">
    <property type="entry name" value="DNA TOPOISOMERASE 1"/>
    <property type="match status" value="1"/>
</dbReference>
<evidence type="ECO:0000256" key="8">
    <source>
        <dbReference type="ARBA" id="ARBA00023235"/>
    </source>
</evidence>
<dbReference type="FunFam" id="1.10.10.41:FF:000001">
    <property type="entry name" value="DNA topoisomerase I"/>
    <property type="match status" value="1"/>
</dbReference>
<dbReference type="InterPro" id="IPR008336">
    <property type="entry name" value="TopoI_DNA-bd_euk"/>
</dbReference>
<comment type="function">
    <text evidence="10">Releases the supercoiling and torsional tension of DNA introduced during the DNA replication and transcription by transiently cleaving and rejoining one strand of the DNA duplex. Introduces a single-strand break via transesterification at the specific target site 5'-[CT]CCTTp site in duplex DNA. The scissile phosphodiester is attacked by the catalytic tyrosine of the enzyme, resulting in the formation of a DNA-(3'-phosphotyrosyl)-enzyme intermediate and the expulsion of a 5'-OH DNA strand. The free DNA strand then undergoes passage around the unbroken strand thus removing DNA supercoils. Finally, in the religation step, the DNA 5'-OH attacks the covalent intermediate to expel the active-site tyrosine and restore the DNA phosphodiester backbone.</text>
</comment>
<dbReference type="SMART" id="SM00054">
    <property type="entry name" value="EFh"/>
    <property type="match status" value="2"/>
</dbReference>
<gene>
    <name evidence="13" type="ORF">E3Q03_03899</name>
</gene>
<dbReference type="InterPro" id="IPR001631">
    <property type="entry name" value="TopoI"/>
</dbReference>
<dbReference type="EC" id="5.6.2.1" evidence="10"/>
<dbReference type="InterPro" id="IPR051062">
    <property type="entry name" value="Topoisomerase_IB"/>
</dbReference>
<evidence type="ECO:0000259" key="12">
    <source>
        <dbReference type="PROSITE" id="PS50222"/>
    </source>
</evidence>
<dbReference type="GO" id="GO:0005509">
    <property type="term" value="F:calcium ion binding"/>
    <property type="evidence" value="ECO:0007669"/>
    <property type="project" value="InterPro"/>
</dbReference>
<evidence type="ECO:0000256" key="6">
    <source>
        <dbReference type="ARBA" id="ARBA00023029"/>
    </source>
</evidence>
<reference evidence="13 14" key="1">
    <citation type="submission" date="2019-03" db="EMBL/GenBank/DDBJ databases">
        <title>Sequencing 25 genomes of Wallemia mellicola.</title>
        <authorList>
            <person name="Gostincar C."/>
        </authorList>
    </citation>
    <scope>NUCLEOTIDE SEQUENCE [LARGE SCALE GENOMIC DNA]</scope>
    <source>
        <strain evidence="13 14">EXF-1277</strain>
    </source>
</reference>
<comment type="caution">
    <text evidence="13">The sequence shown here is derived from an EMBL/GenBank/DDBJ whole genome shotgun (WGS) entry which is preliminary data.</text>
</comment>
<dbReference type="InterPro" id="IPR036202">
    <property type="entry name" value="TopoI_DNA-bd_euk_N_sf"/>
</dbReference>
<dbReference type="SUPFAM" id="SSF56349">
    <property type="entry name" value="DNA breaking-rejoining enzymes"/>
    <property type="match status" value="1"/>
</dbReference>
<feature type="domain" description="EF-hand" evidence="12">
    <location>
        <begin position="1137"/>
        <end position="1172"/>
    </location>
</feature>
<feature type="compositionally biased region" description="Basic and acidic residues" evidence="11">
    <location>
        <begin position="618"/>
        <end position="665"/>
    </location>
</feature>
<dbReference type="InterPro" id="IPR013034">
    <property type="entry name" value="DNA_topo_DNA_db_N_dom1"/>
</dbReference>
<evidence type="ECO:0000256" key="3">
    <source>
        <dbReference type="ARBA" id="ARBA00006645"/>
    </source>
</evidence>
<feature type="compositionally biased region" description="Basic residues" evidence="11">
    <location>
        <begin position="79"/>
        <end position="89"/>
    </location>
</feature>
<evidence type="ECO:0000313" key="14">
    <source>
        <dbReference type="Proteomes" id="UP000305362"/>
    </source>
</evidence>
<feature type="domain" description="EF-hand" evidence="12">
    <location>
        <begin position="1178"/>
        <end position="1213"/>
    </location>
</feature>
<dbReference type="InterPro" id="IPR011992">
    <property type="entry name" value="EF-hand-dom_pair"/>
</dbReference>
<dbReference type="InterPro" id="IPR013500">
    <property type="entry name" value="TopoI_cat_euk"/>
</dbReference>
<accession>A0AB74K9E8</accession>
<dbReference type="InterPro" id="IPR013030">
    <property type="entry name" value="DNA_topo_DNA_db_N_dom2"/>
</dbReference>
<evidence type="ECO:0000256" key="7">
    <source>
        <dbReference type="ARBA" id="ARBA00023125"/>
    </source>
</evidence>
<dbReference type="FunFam" id="3.90.15.10:FF:000002">
    <property type="entry name" value="DNA topoisomerase I"/>
    <property type="match status" value="1"/>
</dbReference>
<dbReference type="CDD" id="cd00660">
    <property type="entry name" value="Topoisomer_IB_N"/>
    <property type="match status" value="1"/>
</dbReference>
<feature type="region of interest" description="Disordered" evidence="11">
    <location>
        <begin position="1"/>
        <end position="128"/>
    </location>
</feature>
<dbReference type="Pfam" id="PF01028">
    <property type="entry name" value="Topoisom_I"/>
    <property type="match status" value="1"/>
</dbReference>
<dbReference type="InterPro" id="IPR013499">
    <property type="entry name" value="TopoI_euk"/>
</dbReference>
<name>A0AB74K9E8_9BASI</name>
<dbReference type="Gene3D" id="2.170.11.10">
    <property type="entry name" value="DNA Topoisomerase I, domain 2"/>
    <property type="match status" value="1"/>
</dbReference>
<dbReference type="GO" id="GO:0007059">
    <property type="term" value="P:chromosome segregation"/>
    <property type="evidence" value="ECO:0007669"/>
    <property type="project" value="TreeGrafter"/>
</dbReference>
<dbReference type="GO" id="GO:0006338">
    <property type="term" value="P:chromatin remodeling"/>
    <property type="evidence" value="ECO:0007669"/>
    <property type="project" value="UniProtKB-ARBA"/>
</dbReference>
<dbReference type="GO" id="GO:0006265">
    <property type="term" value="P:DNA topological change"/>
    <property type="evidence" value="ECO:0007669"/>
    <property type="project" value="UniProtKB-UniRule"/>
</dbReference>
<dbReference type="Gene3D" id="3.90.15.10">
    <property type="entry name" value="Topoisomerase I, Chain A, domain 3"/>
    <property type="match status" value="1"/>
</dbReference>
<feature type="region of interest" description="Disordered" evidence="11">
    <location>
        <begin position="610"/>
        <end position="665"/>
    </location>
</feature>
<comment type="caution">
    <text evidence="9">Lacks conserved residue(s) required for the propagation of feature annotation.</text>
</comment>
<dbReference type="SUPFAM" id="SSF51905">
    <property type="entry name" value="FAD/NAD(P)-binding domain"/>
    <property type="match status" value="2"/>
</dbReference>
<dbReference type="PANTHER" id="PTHR10290">
    <property type="entry name" value="DNA TOPOISOMERASE I"/>
    <property type="match status" value="1"/>
</dbReference>
<dbReference type="PROSITE" id="PS52038">
    <property type="entry name" value="TOPO_IB_2"/>
    <property type="match status" value="1"/>
</dbReference>
<sequence length="1362" mass="154420">MSRNLKRTARDDLENKPKKAKQNIGSDSDSELSDLDNNYLDRNQNDGDSNSKEQPTNGDLPALKQEPSIKSEEPSPVKQPKKAPSKTPKKSQTPKTPMSQTPASPSKLKSENDATDTPKQEPDEEDDYKWWVQQDTLGDGTQRWTTLEHNGVFFPPEYVPLPKEVRMKYDGKNVELSLEAEEVAGFYAAVLGSDHAADQVFNKNFFNDFLDILRKHPPLDGTKIQEFEKCDFQPIKDYLDQEKEKKKAMTRDEKKAAKEQREEIEKPFTHCLLDGRKEKVGNFRIEPPSLFRGRGAHPRKGKLKLRIKPEQITINIGEGAKVPEAPSGRKWGSVQHDNTVTWLAMWKENINGNYKYVYLAPGSTLKGQSDMSKFEKARELKQHIGRIREDYEADLNNKVMYDRQRATAVYLVDRLALRAGNEKGEDEADTVGCCSLRCEHVMLRPPNLVTFDFLGKDSVRFYQEDIEVSPQVFKNLRIFKKEPKGPQDPIFDRIQTTVLNKYFGKFMKGLSAKVFRTYNASITFQEELQNTPKEGTVAEKLLAFNRANRNVAILCNHQKNVSKTHGAAMDKMGDRLKAIKYQRRKIRQMLEQVVEDKKVWKENPKFKEEESDLDDEWMDAHEDNEREKDKERQRKKFERDNEKLRSEDQKEMKPQELDDRLNDVDEKWKTIQNERRSGKPDVGKKSESNLLTSMQKIEDRLEAFRVNASNKDEIKDVSLASSPNPSDQLWRRFVVKPAKYAAFAGGSIVFGISAFITIIFAHDAMTYKGSNVDKVHVNPLSLAPQTGGKKNLPITNVFMDDEEDPEAQSISKKPHLVIIGNGWGGIGVLKELEHGDYKVTVISPANHTLFTPLLPSAAVGTVEIRSLVEPLRKLVARLRGHYISGAAADIDMGNRLIEVHSKRPDGSVDQFYVPYDKVVIAVGANTASHGVPGLEHCYQLKTVGDVLRIRRTIMQNLEAAALPTTSQEERKRLLSFVICGGGPTGIEMAAEIFDVLNEEVGKYFPKLLRKEISVHVIQSRDHILNTYSEKISEYAEKKFAKDEIDVILNARVSRVEKDRMMYTLKTDKGEKVEHEIPSGFILWSTGLGMNPFAKRVCEQLPNQFHSKAIIVDSHMRVKGAPQGTVYAIGDNATVDNNLLDALLDLVDDCDKDQDGKIDFEEFEIMSQKLRHRFPLAKAHLQKIRKIFQQYDKDQDNVLDLNELASLFSEISSKIVSLPATAQVASQEGKYLGKKLSKLAAARDRLSGTDMVNEAGDVDDEVVAVPFSYRHLGSLAYIGNSAVFDFGSPELSFAGGLISLYLWRSIYCPPCTYTREQNICNRVFTSGGLNITDYLDGSAFLMRESVIDVAILIQHDRVFYFMN</sequence>
<organism evidence="13 14">
    <name type="scientific">Wallemia mellicola</name>
    <dbReference type="NCBI Taxonomy" id="1708541"/>
    <lineage>
        <taxon>Eukaryota</taxon>
        <taxon>Fungi</taxon>
        <taxon>Dikarya</taxon>
        <taxon>Basidiomycota</taxon>
        <taxon>Wallemiomycotina</taxon>
        <taxon>Wallemiomycetes</taxon>
        <taxon>Wallemiales</taxon>
        <taxon>Wallemiaceae</taxon>
        <taxon>Wallemia</taxon>
    </lineage>
</organism>
<dbReference type="Proteomes" id="UP000305362">
    <property type="component" value="Unassembled WGS sequence"/>
</dbReference>
<dbReference type="GO" id="GO:0005730">
    <property type="term" value="C:nucleolus"/>
    <property type="evidence" value="ECO:0007669"/>
    <property type="project" value="TreeGrafter"/>
</dbReference>
<dbReference type="Pfam" id="PF02919">
    <property type="entry name" value="Topoisom_I_N"/>
    <property type="match status" value="1"/>
</dbReference>
<dbReference type="Gene3D" id="3.50.50.100">
    <property type="match status" value="2"/>
</dbReference>
<dbReference type="Pfam" id="PF22366">
    <property type="entry name" value="NDH2_C"/>
    <property type="match status" value="1"/>
</dbReference>
<dbReference type="Pfam" id="PF07992">
    <property type="entry name" value="Pyr_redox_2"/>
    <property type="match status" value="1"/>
</dbReference>
<dbReference type="GO" id="GO:0003677">
    <property type="term" value="F:DNA binding"/>
    <property type="evidence" value="ECO:0007669"/>
    <property type="project" value="UniProtKB-UniRule"/>
</dbReference>
<keyword evidence="4" id="KW-0106">Calcium</keyword>
<feature type="compositionally biased region" description="Basic and acidic residues" evidence="11">
    <location>
        <begin position="108"/>
        <end position="121"/>
    </location>
</feature>
<evidence type="ECO:0000256" key="11">
    <source>
        <dbReference type="SAM" id="MobiDB-lite"/>
    </source>
</evidence>
<dbReference type="InterPro" id="IPR018247">
    <property type="entry name" value="EF_Hand_1_Ca_BS"/>
</dbReference>
<evidence type="ECO:0000256" key="2">
    <source>
        <dbReference type="ARBA" id="ARBA00004137"/>
    </source>
</evidence>
<comment type="subcellular location">
    <subcellularLocation>
        <location evidence="2">Mitochondrion inner membrane</location>
        <topology evidence="2">Peripheral membrane protein</topology>
        <orientation evidence="2">Intermembrane side</orientation>
    </subcellularLocation>
</comment>
<dbReference type="InterPro" id="IPR054585">
    <property type="entry name" value="NDH2-like_C"/>
</dbReference>
<dbReference type="Pfam" id="PF13202">
    <property type="entry name" value="EF-hand_5"/>
    <property type="match status" value="2"/>
</dbReference>
<comment type="similarity">
    <text evidence="3 10">Belongs to the type IB topoisomerase family.</text>
</comment>
<dbReference type="Gene3D" id="1.10.10.41">
    <property type="entry name" value="Yeast DNA topoisomerase - domain 1"/>
    <property type="match status" value="1"/>
</dbReference>
<keyword evidence="7 9" id="KW-0238">DNA-binding</keyword>
<dbReference type="InterPro" id="IPR036188">
    <property type="entry name" value="FAD/NAD-bd_sf"/>
</dbReference>
<evidence type="ECO:0000313" key="13">
    <source>
        <dbReference type="EMBL" id="TIC59378.1"/>
    </source>
</evidence>
<dbReference type="SMART" id="SM00435">
    <property type="entry name" value="TOPEUc"/>
    <property type="match status" value="1"/>
</dbReference>
<proteinExistence type="inferred from homology"/>
<keyword evidence="5" id="KW-0809">Transit peptide</keyword>
<evidence type="ECO:0000256" key="4">
    <source>
        <dbReference type="ARBA" id="ARBA00022837"/>
    </source>
</evidence>
<feature type="compositionally biased region" description="Basic and acidic residues" evidence="11">
    <location>
        <begin position="670"/>
        <end position="687"/>
    </location>
</feature>
<dbReference type="GO" id="GO:0003917">
    <property type="term" value="F:DNA topoisomerase type I (single strand cut, ATP-independent) activity"/>
    <property type="evidence" value="ECO:0007669"/>
    <property type="project" value="UniProtKB-UniRule"/>
</dbReference>
<comment type="catalytic activity">
    <reaction evidence="1 10">
        <text>ATP-independent breakage of single-stranded DNA, followed by passage and rejoining.</text>
        <dbReference type="EC" id="5.6.2.1"/>
    </reaction>
</comment>
<dbReference type="GO" id="GO:0006260">
    <property type="term" value="P:DNA replication"/>
    <property type="evidence" value="ECO:0007669"/>
    <property type="project" value="TreeGrafter"/>
</dbReference>
<protein>
    <recommendedName>
        <fullName evidence="10">DNA topoisomerase I</fullName>
        <ecNumber evidence="10">5.6.2.1</ecNumber>
    </recommendedName>
    <alternativeName>
        <fullName evidence="10">DNA topoisomerase 1</fullName>
    </alternativeName>
</protein>
<dbReference type="GO" id="GO:0005694">
    <property type="term" value="C:chromosome"/>
    <property type="evidence" value="ECO:0007669"/>
    <property type="project" value="InterPro"/>
</dbReference>
<dbReference type="InterPro" id="IPR014711">
    <property type="entry name" value="TopoI_cat_a-hlx-sub_euk"/>
</dbReference>
<keyword evidence="8 10" id="KW-0413">Isomerase</keyword>
<keyword evidence="6 10" id="KW-0799">Topoisomerase</keyword>
<dbReference type="GO" id="GO:0005743">
    <property type="term" value="C:mitochondrial inner membrane"/>
    <property type="evidence" value="ECO:0007669"/>
    <property type="project" value="UniProtKB-SubCell"/>
</dbReference>
<feature type="compositionally biased region" description="Basic and acidic residues" evidence="11">
    <location>
        <begin position="8"/>
        <end position="17"/>
    </location>
</feature>